<feature type="non-terminal residue" evidence="3">
    <location>
        <position position="1"/>
    </location>
</feature>
<reference evidence="3" key="1">
    <citation type="submission" date="2021-05" db="EMBL/GenBank/DDBJ databases">
        <authorList>
            <person name="Tigano A."/>
        </authorList>
    </citation>
    <scope>NUCLEOTIDE SEQUENCE</scope>
</reference>
<feature type="region of interest" description="Disordered" evidence="1">
    <location>
        <begin position="36"/>
        <end position="80"/>
    </location>
</feature>
<feature type="non-terminal residue" evidence="3">
    <location>
        <position position="80"/>
    </location>
</feature>
<sequence>CLAVNLCKGIIWIWVTGSSFHSCPFANGAVPSHDTIQNAASSTMENDRFSNSDSSADSHTSSNGDVWSQLHKENKGIQPI</sequence>
<accession>A0A8S4AA36</accession>
<evidence type="ECO:0000256" key="1">
    <source>
        <dbReference type="SAM" id="MobiDB-lite"/>
    </source>
</evidence>
<evidence type="ECO:0000313" key="3">
    <source>
        <dbReference type="EMBL" id="CAG5865429.1"/>
    </source>
</evidence>
<keyword evidence="2" id="KW-0732">Signal</keyword>
<feature type="chain" id="PRO_5035861032" evidence="2">
    <location>
        <begin position="18"/>
        <end position="80"/>
    </location>
</feature>
<evidence type="ECO:0000313" key="4">
    <source>
        <dbReference type="Proteomes" id="UP000677803"/>
    </source>
</evidence>
<dbReference type="EMBL" id="CAJRST010001113">
    <property type="protein sequence ID" value="CAG5865429.1"/>
    <property type="molecule type" value="Genomic_DNA"/>
</dbReference>
<feature type="signal peptide" evidence="2">
    <location>
        <begin position="1"/>
        <end position="17"/>
    </location>
</feature>
<keyword evidence="4" id="KW-1185">Reference proteome</keyword>
<organism evidence="3 4">
    <name type="scientific">Menidia menidia</name>
    <name type="common">Atlantic silverside</name>
    <dbReference type="NCBI Taxonomy" id="238744"/>
    <lineage>
        <taxon>Eukaryota</taxon>
        <taxon>Metazoa</taxon>
        <taxon>Chordata</taxon>
        <taxon>Craniata</taxon>
        <taxon>Vertebrata</taxon>
        <taxon>Euteleostomi</taxon>
        <taxon>Actinopterygii</taxon>
        <taxon>Neopterygii</taxon>
        <taxon>Teleostei</taxon>
        <taxon>Neoteleostei</taxon>
        <taxon>Acanthomorphata</taxon>
        <taxon>Ovalentaria</taxon>
        <taxon>Atherinomorphae</taxon>
        <taxon>Atheriniformes</taxon>
        <taxon>Atherinopsidae</taxon>
        <taxon>Menidiinae</taxon>
        <taxon>Menidia</taxon>
    </lineage>
</organism>
<protein>
    <submittedName>
        <fullName evidence="3">(Atlantic silverside) hypothetical protein</fullName>
    </submittedName>
</protein>
<evidence type="ECO:0000256" key="2">
    <source>
        <dbReference type="SAM" id="SignalP"/>
    </source>
</evidence>
<comment type="caution">
    <text evidence="3">The sequence shown here is derived from an EMBL/GenBank/DDBJ whole genome shotgun (WGS) entry which is preliminary data.</text>
</comment>
<dbReference type="AlphaFoldDB" id="A0A8S4AA36"/>
<dbReference type="Proteomes" id="UP000677803">
    <property type="component" value="Unassembled WGS sequence"/>
</dbReference>
<name>A0A8S4AA36_9TELE</name>
<proteinExistence type="predicted"/>
<gene>
    <name evidence="3" type="ORF">MMEN_LOCUS2090</name>
</gene>
<feature type="compositionally biased region" description="Low complexity" evidence="1">
    <location>
        <begin position="51"/>
        <end position="65"/>
    </location>
</feature>
<feature type="compositionally biased region" description="Basic and acidic residues" evidence="1">
    <location>
        <begin position="70"/>
        <end position="80"/>
    </location>
</feature>